<sequence>MSDRQSEISSSVAPGGSVSSRGGKKGKPGKAERAARRAGQGSTPGVAASSAKASLFSSAGQADINPTPGKYPVVFATGAGEPTRDAEFSYDFSAVKRCVVGFGDRYIKNARYSEFKANSGVADSAFKCYLAASCLLGLAQQTVHAHVNMGLPQGDFAPVSSSEVLNFTAVKAYLGQFGEFSVPSTGTRYMLADYQSTVCKLVYLADKCLRDANHNTVLSRAWLPMSSSDRTTKVVIAAALSQFLSNAELKISSTVLEDAVLSGEVPDVWNAVKTVFGDAPGEGVPDARDRFDFLFKSYADVGQFTTAFTTGSASAVLAELHLPWSSPSAGHLDWDYNPKTRFSALADSWARISASYSGFFHMASGLSDRSTALGSESQFVEVRSIDSVTVVKTFLALSAPQFSLAACFPPECIFVGNLDRRVVVTTPIPVSQRATEFCLRDWK</sequence>
<organism evidence="2">
    <name type="scientific">Gremmeniella abietina RNA virus MS1</name>
    <dbReference type="NCBI Taxonomy" id="191436"/>
    <lineage>
        <taxon>Viruses</taxon>
        <taxon>Riboviria</taxon>
        <taxon>Orthornavirae</taxon>
        <taxon>Pisuviricota</taxon>
        <taxon>Duplopiviricetes</taxon>
        <taxon>Durnavirales</taxon>
        <taxon>Partitiviridae</taxon>
        <taxon>Gammapartitivirus</taxon>
        <taxon>Gammapartitivirus gremmeniellae</taxon>
    </lineage>
</organism>
<keyword evidence="2" id="KW-0946">Virion</keyword>
<keyword evidence="2" id="KW-0167">Capsid protein</keyword>
<name>A0A076FCP0_9VIRU</name>
<feature type="compositionally biased region" description="Low complexity" evidence="1">
    <location>
        <begin position="37"/>
        <end position="47"/>
    </location>
</feature>
<proteinExistence type="predicted"/>
<evidence type="ECO:0000313" key="2">
    <source>
        <dbReference type="EMBL" id="AII16002.1"/>
    </source>
</evidence>
<evidence type="ECO:0000256" key="1">
    <source>
        <dbReference type="SAM" id="MobiDB-lite"/>
    </source>
</evidence>
<dbReference type="EMBL" id="KJ786411">
    <property type="protein sequence ID" value="AII16002.1"/>
    <property type="molecule type" value="Genomic_RNA"/>
</dbReference>
<dbReference type="GO" id="GO:0019028">
    <property type="term" value="C:viral capsid"/>
    <property type="evidence" value="ECO:0007669"/>
    <property type="project" value="UniProtKB-KW"/>
</dbReference>
<dbReference type="Pfam" id="PF20895">
    <property type="entry name" value="PsV_CP"/>
    <property type="match status" value="1"/>
</dbReference>
<dbReference type="InterPro" id="IPR048728">
    <property type="entry name" value="CP_partitivirus"/>
</dbReference>
<reference evidence="2" key="1">
    <citation type="journal article" date="2015" name="Fungal Biol.">
        <title>The European race of Gremmeniella abietina hosts a single species of Gammapartitivirus showing a global distribution and possible recombinant events in its history.</title>
        <authorList>
            <person name="Botella L."/>
            <person name="Tuomivirta T.T."/>
            <person name="Hantula J."/>
            <person name="Diez J.J."/>
            <person name="Jankovsky L."/>
        </authorList>
    </citation>
    <scope>NUCLEOTIDE SEQUENCE</scope>
    <source>
        <strain evidence="2">GaRV_MS1_3</strain>
    </source>
</reference>
<protein>
    <submittedName>
        <fullName evidence="2">Coat protein</fullName>
    </submittedName>
</protein>
<accession>A0A076FCP0</accession>
<feature type="compositionally biased region" description="Low complexity" evidence="1">
    <location>
        <begin position="9"/>
        <end position="21"/>
    </location>
</feature>
<feature type="region of interest" description="Disordered" evidence="1">
    <location>
        <begin position="1"/>
        <end position="47"/>
    </location>
</feature>